<reference evidence="3 4" key="1">
    <citation type="submission" date="2021-07" db="EMBL/GenBank/DDBJ databases">
        <title>A novel Jannaschia species isolated from marine dinoflagellate Ceratoperidinium margalefii.</title>
        <authorList>
            <person name="Jiang Y."/>
            <person name="Li Z."/>
        </authorList>
    </citation>
    <scope>NUCLEOTIDE SEQUENCE [LARGE SCALE GENOMIC DNA]</scope>
    <source>
        <strain evidence="3 4">J12C1-MA-4</strain>
    </source>
</reference>
<proteinExistence type="predicted"/>
<protein>
    <submittedName>
        <fullName evidence="3">Beta-lactamase family protein</fullName>
    </submittedName>
</protein>
<evidence type="ECO:0000313" key="4">
    <source>
        <dbReference type="Proteomes" id="UP000825009"/>
    </source>
</evidence>
<dbReference type="PANTHER" id="PTHR43283:SF11">
    <property type="entry name" value="BETA-LACTAMASE-RELATED DOMAIN-CONTAINING PROTEIN"/>
    <property type="match status" value="1"/>
</dbReference>
<organism evidence="3 4">
    <name type="scientific">Gymnodinialimonas ceratoperidinii</name>
    <dbReference type="NCBI Taxonomy" id="2856823"/>
    <lineage>
        <taxon>Bacteria</taxon>
        <taxon>Pseudomonadati</taxon>
        <taxon>Pseudomonadota</taxon>
        <taxon>Alphaproteobacteria</taxon>
        <taxon>Rhodobacterales</taxon>
        <taxon>Paracoccaceae</taxon>
        <taxon>Gymnodinialimonas</taxon>
    </lineage>
</organism>
<dbReference type="EMBL" id="CP079194">
    <property type="protein sequence ID" value="QXT40438.1"/>
    <property type="molecule type" value="Genomic_DNA"/>
</dbReference>
<evidence type="ECO:0000313" key="3">
    <source>
        <dbReference type="EMBL" id="QXT40438.1"/>
    </source>
</evidence>
<keyword evidence="4" id="KW-1185">Reference proteome</keyword>
<dbReference type="InterPro" id="IPR050789">
    <property type="entry name" value="Diverse_Enzym_Activities"/>
</dbReference>
<dbReference type="RefSeq" id="WP_219003658.1">
    <property type="nucleotide sequence ID" value="NZ_CP079194.1"/>
</dbReference>
<keyword evidence="1" id="KW-0378">Hydrolase</keyword>
<dbReference type="Proteomes" id="UP000825009">
    <property type="component" value="Chromosome"/>
</dbReference>
<dbReference type="InterPro" id="IPR001466">
    <property type="entry name" value="Beta-lactam-related"/>
</dbReference>
<evidence type="ECO:0000259" key="2">
    <source>
        <dbReference type="Pfam" id="PF00144"/>
    </source>
</evidence>
<dbReference type="Pfam" id="PF00144">
    <property type="entry name" value="Beta-lactamase"/>
    <property type="match status" value="1"/>
</dbReference>
<feature type="domain" description="Beta-lactamase-related" evidence="2">
    <location>
        <begin position="10"/>
        <end position="306"/>
    </location>
</feature>
<dbReference type="AlphaFoldDB" id="A0A8F6TXT8"/>
<dbReference type="PANTHER" id="PTHR43283">
    <property type="entry name" value="BETA-LACTAMASE-RELATED"/>
    <property type="match status" value="1"/>
</dbReference>
<dbReference type="GO" id="GO:0016787">
    <property type="term" value="F:hydrolase activity"/>
    <property type="evidence" value="ECO:0007669"/>
    <property type="project" value="UniProtKB-KW"/>
</dbReference>
<gene>
    <name evidence="3" type="ORF">KYE46_04095</name>
</gene>
<accession>A0A8F6TXT8</accession>
<name>A0A8F6TXT8_9RHOB</name>
<sequence>MSFDAAWARVEDAVREKRIPGAILGVVNGAGRQVAWTGQAALVPEPAPVTRETIYDLASLTKVVFTTERILAHAQAGRLDLDAPLTTVIPDFRQYDAGCWERATTFRDCLGHLTHFPAVVPIYTYGADPATLRAFVLQREWARVETPVYSDINFICLGIALERIEGRMIREMDPGAGFTFAPEPSACAATEACTWRGRVMRGEVHDENCYALQGSGHAGLFGTADALLDFGERLLARGPDLTCERLRDQRTHGWEIRYPGWSGGQACDEDTIGHTGFTGTGLWIDHRAGQVWTLLTNRVHPSRHVETGIAALRQEVGEALYG</sequence>
<dbReference type="KEGG" id="gce:KYE46_04095"/>
<evidence type="ECO:0000256" key="1">
    <source>
        <dbReference type="ARBA" id="ARBA00022801"/>
    </source>
</evidence>